<dbReference type="GO" id="GO:0016491">
    <property type="term" value="F:oxidoreductase activity"/>
    <property type="evidence" value="ECO:0007669"/>
    <property type="project" value="UniProtKB-KW"/>
</dbReference>
<comment type="caution">
    <text evidence="5">The sequence shown here is derived from an EMBL/GenBank/DDBJ whole genome shotgun (WGS) entry which is preliminary data.</text>
</comment>
<evidence type="ECO:0000313" key="5">
    <source>
        <dbReference type="EMBL" id="THH21151.1"/>
    </source>
</evidence>
<dbReference type="InterPro" id="IPR002938">
    <property type="entry name" value="FAD-bd"/>
</dbReference>
<dbReference type="InterPro" id="IPR051104">
    <property type="entry name" value="FAD_monoxygenase"/>
</dbReference>
<keyword evidence="2" id="KW-0274">FAD</keyword>
<protein>
    <recommendedName>
        <fullName evidence="4">FAD-binding domain-containing protein</fullName>
    </recommendedName>
</protein>
<dbReference type="SUPFAM" id="SSF51905">
    <property type="entry name" value="FAD/NAD(P)-binding domain"/>
    <property type="match status" value="1"/>
</dbReference>
<organism evidence="5 6">
    <name type="scientific">Bondarzewia mesenterica</name>
    <dbReference type="NCBI Taxonomy" id="1095465"/>
    <lineage>
        <taxon>Eukaryota</taxon>
        <taxon>Fungi</taxon>
        <taxon>Dikarya</taxon>
        <taxon>Basidiomycota</taxon>
        <taxon>Agaricomycotina</taxon>
        <taxon>Agaricomycetes</taxon>
        <taxon>Russulales</taxon>
        <taxon>Bondarzewiaceae</taxon>
        <taxon>Bondarzewia</taxon>
    </lineage>
</organism>
<evidence type="ECO:0000256" key="1">
    <source>
        <dbReference type="ARBA" id="ARBA00022630"/>
    </source>
</evidence>
<dbReference type="AlphaFoldDB" id="A0A4S4M9I2"/>
<dbReference type="PANTHER" id="PTHR46720">
    <property type="entry name" value="HYDROXYLASE, PUTATIVE (AFU_ORTHOLOGUE AFUA_3G01460)-RELATED"/>
    <property type="match status" value="1"/>
</dbReference>
<proteinExistence type="predicted"/>
<keyword evidence="6" id="KW-1185">Reference proteome</keyword>
<keyword evidence="3" id="KW-0560">Oxidoreductase</keyword>
<dbReference type="Proteomes" id="UP000310158">
    <property type="component" value="Unassembled WGS sequence"/>
</dbReference>
<dbReference type="OrthoDB" id="417877at2759"/>
<name>A0A4S4M9I2_9AGAM</name>
<dbReference type="EMBL" id="SGPL01000007">
    <property type="protein sequence ID" value="THH21151.1"/>
    <property type="molecule type" value="Genomic_DNA"/>
</dbReference>
<evidence type="ECO:0000259" key="4">
    <source>
        <dbReference type="Pfam" id="PF01494"/>
    </source>
</evidence>
<dbReference type="Pfam" id="PF01494">
    <property type="entry name" value="FAD_binding_3"/>
    <property type="match status" value="1"/>
</dbReference>
<sequence>MEPSPKFRVAICGGGPGGLALAATLMRFNDPTAPIAVEIYEAQPSLGTRDLWVLPTAMQTKWTKDTIFFKQNTPADVLIGSDGIRSTVRSTMLSEISGVGDTSSSVNPVWTGTTAYRALIKRETLNAVWKDHRTTHLPVIPCHYRSIAGALINFVGFRTVPDGYGKPFEGKWVHDVSAEEVRACYAGFEPEVQALLKCFDKASAWAIHAMDDVSRCAVGSVAVLGDAVHAMLPHFGAGAGQALEDAYVLGRLLTHPLTTHERIDTALAIYQDIRLEFAKDIVSRTRKVGMMYEFGDNWGPPPA</sequence>
<evidence type="ECO:0000256" key="2">
    <source>
        <dbReference type="ARBA" id="ARBA00022827"/>
    </source>
</evidence>
<accession>A0A4S4M9I2</accession>
<gene>
    <name evidence="5" type="ORF">EW146_g364</name>
</gene>
<feature type="domain" description="FAD-binding" evidence="4">
    <location>
        <begin position="75"/>
        <end position="284"/>
    </location>
</feature>
<dbReference type="Gene3D" id="3.50.50.60">
    <property type="entry name" value="FAD/NAD(P)-binding domain"/>
    <property type="match status" value="2"/>
</dbReference>
<evidence type="ECO:0000256" key="3">
    <source>
        <dbReference type="ARBA" id="ARBA00023002"/>
    </source>
</evidence>
<dbReference type="GO" id="GO:0044550">
    <property type="term" value="P:secondary metabolite biosynthetic process"/>
    <property type="evidence" value="ECO:0007669"/>
    <property type="project" value="TreeGrafter"/>
</dbReference>
<evidence type="ECO:0000313" key="6">
    <source>
        <dbReference type="Proteomes" id="UP000310158"/>
    </source>
</evidence>
<dbReference type="SUPFAM" id="SSF54373">
    <property type="entry name" value="FAD-linked reductases, C-terminal domain"/>
    <property type="match status" value="1"/>
</dbReference>
<reference evidence="5 6" key="1">
    <citation type="submission" date="2019-02" db="EMBL/GenBank/DDBJ databases">
        <title>Genome sequencing of the rare red list fungi Bondarzewia mesenterica.</title>
        <authorList>
            <person name="Buettner E."/>
            <person name="Kellner H."/>
        </authorList>
    </citation>
    <scope>NUCLEOTIDE SEQUENCE [LARGE SCALE GENOMIC DNA]</scope>
    <source>
        <strain evidence="5 6">DSM 108281</strain>
    </source>
</reference>
<dbReference type="GO" id="GO:0071949">
    <property type="term" value="F:FAD binding"/>
    <property type="evidence" value="ECO:0007669"/>
    <property type="project" value="InterPro"/>
</dbReference>
<keyword evidence="1" id="KW-0285">Flavoprotein</keyword>
<dbReference type="InterPro" id="IPR036188">
    <property type="entry name" value="FAD/NAD-bd_sf"/>
</dbReference>
<dbReference type="PANTHER" id="PTHR46720:SF3">
    <property type="entry name" value="FAD-BINDING DOMAIN-CONTAINING PROTEIN-RELATED"/>
    <property type="match status" value="1"/>
</dbReference>